<gene>
    <name evidence="2" type="ORF">EVG20_g9700</name>
</gene>
<dbReference type="EMBL" id="SEOQ01001025">
    <property type="protein sequence ID" value="TFY54444.1"/>
    <property type="molecule type" value="Genomic_DNA"/>
</dbReference>
<accession>A0A4Y9XW14</accession>
<reference evidence="2 3" key="1">
    <citation type="submission" date="2019-02" db="EMBL/GenBank/DDBJ databases">
        <title>Genome sequencing of the rare red list fungi Dentipellis fragilis.</title>
        <authorList>
            <person name="Buettner E."/>
            <person name="Kellner H."/>
        </authorList>
    </citation>
    <scope>NUCLEOTIDE SEQUENCE [LARGE SCALE GENOMIC DNA]</scope>
    <source>
        <strain evidence="2 3">DSM 105465</strain>
    </source>
</reference>
<protein>
    <submittedName>
        <fullName evidence="2">Uncharacterized protein</fullName>
    </submittedName>
</protein>
<comment type="caution">
    <text evidence="2">The sequence shown here is derived from an EMBL/GenBank/DDBJ whole genome shotgun (WGS) entry which is preliminary data.</text>
</comment>
<evidence type="ECO:0000313" key="2">
    <source>
        <dbReference type="EMBL" id="TFY54444.1"/>
    </source>
</evidence>
<name>A0A4Y9XW14_9AGAM</name>
<dbReference type="Proteomes" id="UP000298327">
    <property type="component" value="Unassembled WGS sequence"/>
</dbReference>
<dbReference type="AlphaFoldDB" id="A0A4Y9XW14"/>
<feature type="compositionally biased region" description="Low complexity" evidence="1">
    <location>
        <begin position="90"/>
        <end position="111"/>
    </location>
</feature>
<evidence type="ECO:0000256" key="1">
    <source>
        <dbReference type="SAM" id="MobiDB-lite"/>
    </source>
</evidence>
<proteinExistence type="predicted"/>
<keyword evidence="3" id="KW-1185">Reference proteome</keyword>
<evidence type="ECO:0000313" key="3">
    <source>
        <dbReference type="Proteomes" id="UP000298327"/>
    </source>
</evidence>
<feature type="region of interest" description="Disordered" evidence="1">
    <location>
        <begin position="89"/>
        <end position="114"/>
    </location>
</feature>
<sequence length="501" mass="56226">MRPRQSVPCPRSPLSHLGHASRICPAFSLRMSYRAAARLAAKTDLATRKLPLTSLSIQFTDTIDVTRLRAWPWPLPSLQHLRICAEHTDQPSAQPSASSARKARASDASSSTCALHPMHGRKRLAAWHGHRRRDYVLCAVQLGRDVHRAQEPGVQVVRRPNRSTQAEWAALLHVGEGLGWLTVMLRMVWERPTAPRGLRVRRLDLFCWPELEINLALDVLLDLFSYLPDLEIPCVSPFTFLRAAQYRVRTRDFTTDEVENFVRALSHPAHVHSLRKCIVNSPKTAISQCNALLKECTQLSCLLAVYHGGPRRTARPSAAASDLPLCRLQSATHSRNEGMEVFLRIQGARLRTVQLDMRLYCSRSRLDSCLRLFAEHCPNLVHIVFICDSGGPVLPSTPTSFPPTVTHLGIYADEDAVYPELGLCEYLREMHAFFECGATVPGSGSGSVPGIIRRLNVSVEDEWAYLREWDTELAQFASMPVPSNCRLEDAEGRDLMLLLRN</sequence>
<organism evidence="2 3">
    <name type="scientific">Dentipellis fragilis</name>
    <dbReference type="NCBI Taxonomy" id="205917"/>
    <lineage>
        <taxon>Eukaryota</taxon>
        <taxon>Fungi</taxon>
        <taxon>Dikarya</taxon>
        <taxon>Basidiomycota</taxon>
        <taxon>Agaricomycotina</taxon>
        <taxon>Agaricomycetes</taxon>
        <taxon>Russulales</taxon>
        <taxon>Hericiaceae</taxon>
        <taxon>Dentipellis</taxon>
    </lineage>
</organism>